<evidence type="ECO:0000256" key="3">
    <source>
        <dbReference type="PIRSR" id="PIRSR000097-1"/>
    </source>
</evidence>
<gene>
    <name evidence="7" type="ORF">NCGR_LOCUS8088</name>
</gene>
<proteinExistence type="inferred from homology"/>
<comment type="caution">
    <text evidence="7">The sequence shown here is derived from an EMBL/GenBank/DDBJ whole genome shotgun (WGS) entry which is preliminary data.</text>
</comment>
<organism evidence="7 8">
    <name type="scientific">Miscanthus lutarioriparius</name>
    <dbReference type="NCBI Taxonomy" id="422564"/>
    <lineage>
        <taxon>Eukaryota</taxon>
        <taxon>Viridiplantae</taxon>
        <taxon>Streptophyta</taxon>
        <taxon>Embryophyta</taxon>
        <taxon>Tracheophyta</taxon>
        <taxon>Spermatophyta</taxon>
        <taxon>Magnoliopsida</taxon>
        <taxon>Liliopsida</taxon>
        <taxon>Poales</taxon>
        <taxon>Poaceae</taxon>
        <taxon>PACMAD clade</taxon>
        <taxon>Panicoideae</taxon>
        <taxon>Andropogonodae</taxon>
        <taxon>Andropogoneae</taxon>
        <taxon>Saccharinae</taxon>
        <taxon>Miscanthus</taxon>
    </lineage>
</organism>
<feature type="site" description="Lowers pKa of active site Tyr" evidence="5">
    <location>
        <position position="96"/>
    </location>
</feature>
<accession>A0A811MMW7</accession>
<name>A0A811MMW7_9POAL</name>
<feature type="binding site" evidence="4">
    <location>
        <position position="129"/>
    </location>
    <ligand>
        <name>substrate</name>
    </ligand>
</feature>
<dbReference type="EMBL" id="CAJGYO010000002">
    <property type="protein sequence ID" value="CAD6212280.1"/>
    <property type="molecule type" value="Genomic_DNA"/>
</dbReference>
<dbReference type="AlphaFoldDB" id="A0A811MMW7"/>
<feature type="domain" description="NADP-dependent oxidoreductase" evidence="6">
    <location>
        <begin position="26"/>
        <end position="230"/>
    </location>
</feature>
<evidence type="ECO:0000259" key="6">
    <source>
        <dbReference type="Pfam" id="PF00248"/>
    </source>
</evidence>
<dbReference type="OrthoDB" id="416253at2759"/>
<dbReference type="SUPFAM" id="SSF51430">
    <property type="entry name" value="NAD(P)-linked oxidoreductase"/>
    <property type="match status" value="1"/>
</dbReference>
<keyword evidence="2" id="KW-0521">NADP</keyword>
<dbReference type="FunFam" id="3.20.20.100:FF:000013">
    <property type="entry name" value="NADPH-dependent codeinone reductase 1-1"/>
    <property type="match status" value="1"/>
</dbReference>
<evidence type="ECO:0000256" key="2">
    <source>
        <dbReference type="ARBA" id="ARBA00022857"/>
    </source>
</evidence>
<dbReference type="PROSITE" id="PS00798">
    <property type="entry name" value="ALDOKETO_REDUCTASE_1"/>
    <property type="match status" value="1"/>
</dbReference>
<dbReference type="Pfam" id="PF00248">
    <property type="entry name" value="Aldo_ket_red"/>
    <property type="match status" value="1"/>
</dbReference>
<keyword evidence="8" id="KW-1185">Reference proteome</keyword>
<dbReference type="PRINTS" id="PR00069">
    <property type="entry name" value="ALDKETRDTASE"/>
</dbReference>
<dbReference type="PROSITE" id="PS00063">
    <property type="entry name" value="ALDOKETO_REDUCTASE_3"/>
    <property type="match status" value="1"/>
</dbReference>
<reference evidence="7" key="1">
    <citation type="submission" date="2020-10" db="EMBL/GenBank/DDBJ databases">
        <authorList>
            <person name="Han B."/>
            <person name="Lu T."/>
            <person name="Zhao Q."/>
            <person name="Huang X."/>
            <person name="Zhao Y."/>
        </authorList>
    </citation>
    <scope>NUCLEOTIDE SEQUENCE</scope>
</reference>
<dbReference type="PROSITE" id="PS00062">
    <property type="entry name" value="ALDOKETO_REDUCTASE_2"/>
    <property type="match status" value="1"/>
</dbReference>
<evidence type="ECO:0000256" key="1">
    <source>
        <dbReference type="ARBA" id="ARBA00007905"/>
    </source>
</evidence>
<feature type="active site" description="Proton donor" evidence="3">
    <location>
        <position position="66"/>
    </location>
</feature>
<protein>
    <recommendedName>
        <fullName evidence="6">NADP-dependent oxidoreductase domain-containing protein</fullName>
    </recommendedName>
</protein>
<dbReference type="GO" id="GO:0016491">
    <property type="term" value="F:oxidoreductase activity"/>
    <property type="evidence" value="ECO:0007669"/>
    <property type="project" value="InterPro"/>
</dbReference>
<dbReference type="PANTHER" id="PTHR11732">
    <property type="entry name" value="ALDO/KETO REDUCTASE"/>
    <property type="match status" value="1"/>
</dbReference>
<evidence type="ECO:0000256" key="4">
    <source>
        <dbReference type="PIRSR" id="PIRSR000097-2"/>
    </source>
</evidence>
<dbReference type="PIRSF" id="PIRSF000097">
    <property type="entry name" value="AKR"/>
    <property type="match status" value="1"/>
</dbReference>
<evidence type="ECO:0000313" key="7">
    <source>
        <dbReference type="EMBL" id="CAD6212280.1"/>
    </source>
</evidence>
<evidence type="ECO:0000256" key="5">
    <source>
        <dbReference type="PIRSR" id="PIRSR000097-3"/>
    </source>
</evidence>
<dbReference type="Gene3D" id="3.20.20.100">
    <property type="entry name" value="NADP-dependent oxidoreductase domain"/>
    <property type="match status" value="1"/>
</dbReference>
<dbReference type="InterPro" id="IPR018170">
    <property type="entry name" value="Aldo/ket_reductase_CS"/>
</dbReference>
<comment type="similarity">
    <text evidence="1">Belongs to the aldo/keto reductase family.</text>
</comment>
<dbReference type="InterPro" id="IPR020471">
    <property type="entry name" value="AKR"/>
</dbReference>
<dbReference type="Proteomes" id="UP000604825">
    <property type="component" value="Unassembled WGS sequence"/>
</dbReference>
<sequence length="336" mass="36880">MAASCVSDQRRGVPVVALSLGKPMARIGFGTASATLGQAEGRAGVTEAVLSALSAGYRHFDTASAYNTEAALGDAVIQAVRDGTVASRDDLYITSKLAVTDAHPGRVLPALHKSLRNLQMEYVDLYLIHFPVSMRPPVVEGGLAVVKEDLVALDMKGVWEEMEECQRRGLARAIGVSNFSCKKLEYLLSFAKIPPAANQVEVHPHCRQNKLRAFCREKGIQLCAFSPLGAKGTAWANNSVMECPVCIRWVFEQGDCVIVKSFNDKRMRENLDIFGWELTEEDRRKISGLPESRGTFDFFVHESGPFKTAEEFWDGEIVAGQSTDQIAVRLDPTSLQ</sequence>
<dbReference type="InterPro" id="IPR036812">
    <property type="entry name" value="NAD(P)_OxRdtase_dom_sf"/>
</dbReference>
<dbReference type="InterPro" id="IPR023210">
    <property type="entry name" value="NADP_OxRdtase_dom"/>
</dbReference>
<evidence type="ECO:0000313" key="8">
    <source>
        <dbReference type="Proteomes" id="UP000604825"/>
    </source>
</evidence>